<feature type="domain" description="Mur ligase central" evidence="5">
    <location>
        <begin position="98"/>
        <end position="240"/>
    </location>
</feature>
<keyword evidence="2" id="KW-0547">Nucleotide-binding</keyword>
<proteinExistence type="predicted"/>
<dbReference type="Proteomes" id="UP000176705">
    <property type="component" value="Unassembled WGS sequence"/>
</dbReference>
<feature type="domain" description="Mur ligase C-terminal" evidence="4">
    <location>
        <begin position="263"/>
        <end position="383"/>
    </location>
</feature>
<accession>A0A1G2LE05</accession>
<dbReference type="InterPro" id="IPR051046">
    <property type="entry name" value="MurCDEF_CellWall_CoF430Synth"/>
</dbReference>
<gene>
    <name evidence="6" type="ORF">A3B37_03590</name>
</gene>
<organism evidence="6 7">
    <name type="scientific">Candidatus Sungbacteria bacterium RIFCSPLOWO2_01_FULL_59_16</name>
    <dbReference type="NCBI Taxonomy" id="1802280"/>
    <lineage>
        <taxon>Bacteria</taxon>
        <taxon>Candidatus Sungiibacteriota</taxon>
    </lineage>
</organism>
<dbReference type="AlphaFoldDB" id="A0A1G2LE05"/>
<evidence type="ECO:0000313" key="7">
    <source>
        <dbReference type="Proteomes" id="UP000176705"/>
    </source>
</evidence>
<dbReference type="SUPFAM" id="SSF53623">
    <property type="entry name" value="MurD-like peptide ligases, catalytic domain"/>
    <property type="match status" value="1"/>
</dbReference>
<sequence length="417" mass="45468">MKRTLASILRLLARAMLRRYRPKIVGVTGSVGKTSAKEAIFTVLQTKFRVRRSEKNYNTEIGVPLAILGIPHCGRNIFTWAFAFFRVAVRMLIRDRRYPEILVLEMGADRPGDIAYLTKLAPPDVGVITAIGEIPVHVEFFAGPKELALEKSKLIEALPPEGCAVLNFDDAAIVNIRSRTAGRVLSYGFGEGAAIRVANYALDPHGIRFTLERGGRSAAVKLGSTFGRQQAYAAAAAAGVGIAFNMGLEEIAAALGRYESPPGRLKLIRGIKGTMILDDTYNASPAATNAALEVLRELPAERRIAVLGDMLELGEFTEAAHRAAGGEAARSADVFIAVGERMKFAMNAAKTRVETFWFAAADEAGRKLQELLKPGDVALIKGSQAIRMERVVKEVMAEPERAPELLIRQDAEWQKRP</sequence>
<keyword evidence="1" id="KW-0436">Ligase</keyword>
<evidence type="ECO:0000259" key="4">
    <source>
        <dbReference type="Pfam" id="PF02875"/>
    </source>
</evidence>
<dbReference type="EMBL" id="MHQS01000007">
    <property type="protein sequence ID" value="OHA09029.1"/>
    <property type="molecule type" value="Genomic_DNA"/>
</dbReference>
<dbReference type="InterPro" id="IPR013221">
    <property type="entry name" value="Mur_ligase_cen"/>
</dbReference>
<protein>
    <recommendedName>
        <fullName evidence="8">UDP-N-acetylmuramoyl-tripeptide--D-alanyl-D-alanine ligase</fullName>
    </recommendedName>
</protein>
<dbReference type="STRING" id="1802280.A3B37_03590"/>
<dbReference type="InterPro" id="IPR036565">
    <property type="entry name" value="Mur-like_cat_sf"/>
</dbReference>
<evidence type="ECO:0000259" key="5">
    <source>
        <dbReference type="Pfam" id="PF08245"/>
    </source>
</evidence>
<dbReference type="Pfam" id="PF08245">
    <property type="entry name" value="Mur_ligase_M"/>
    <property type="match status" value="1"/>
</dbReference>
<dbReference type="InterPro" id="IPR036615">
    <property type="entry name" value="Mur_ligase_C_dom_sf"/>
</dbReference>
<keyword evidence="3" id="KW-0067">ATP-binding</keyword>
<dbReference type="Gene3D" id="3.40.1190.10">
    <property type="entry name" value="Mur-like, catalytic domain"/>
    <property type="match status" value="1"/>
</dbReference>
<dbReference type="SUPFAM" id="SSF53244">
    <property type="entry name" value="MurD-like peptide ligases, peptide-binding domain"/>
    <property type="match status" value="1"/>
</dbReference>
<evidence type="ECO:0000256" key="1">
    <source>
        <dbReference type="ARBA" id="ARBA00022598"/>
    </source>
</evidence>
<evidence type="ECO:0000313" key="6">
    <source>
        <dbReference type="EMBL" id="OHA09029.1"/>
    </source>
</evidence>
<dbReference type="GO" id="GO:0005524">
    <property type="term" value="F:ATP binding"/>
    <property type="evidence" value="ECO:0007669"/>
    <property type="project" value="UniProtKB-KW"/>
</dbReference>
<comment type="caution">
    <text evidence="6">The sequence shown here is derived from an EMBL/GenBank/DDBJ whole genome shotgun (WGS) entry which is preliminary data.</text>
</comment>
<dbReference type="Gene3D" id="3.90.190.20">
    <property type="entry name" value="Mur ligase, C-terminal domain"/>
    <property type="match status" value="1"/>
</dbReference>
<evidence type="ECO:0000256" key="2">
    <source>
        <dbReference type="ARBA" id="ARBA00022741"/>
    </source>
</evidence>
<evidence type="ECO:0008006" key="8">
    <source>
        <dbReference type="Google" id="ProtNLM"/>
    </source>
</evidence>
<dbReference type="PANTHER" id="PTHR43024:SF1">
    <property type="entry name" value="UDP-N-ACETYLMURAMOYL-TRIPEPTIDE--D-ALANYL-D-ALANINE LIGASE"/>
    <property type="match status" value="1"/>
</dbReference>
<evidence type="ECO:0000256" key="3">
    <source>
        <dbReference type="ARBA" id="ARBA00022840"/>
    </source>
</evidence>
<reference evidence="6 7" key="1">
    <citation type="journal article" date="2016" name="Nat. Commun.">
        <title>Thousands of microbial genomes shed light on interconnected biogeochemical processes in an aquifer system.</title>
        <authorList>
            <person name="Anantharaman K."/>
            <person name="Brown C.T."/>
            <person name="Hug L.A."/>
            <person name="Sharon I."/>
            <person name="Castelle C.J."/>
            <person name="Probst A.J."/>
            <person name="Thomas B.C."/>
            <person name="Singh A."/>
            <person name="Wilkins M.J."/>
            <person name="Karaoz U."/>
            <person name="Brodie E.L."/>
            <person name="Williams K.H."/>
            <person name="Hubbard S.S."/>
            <person name="Banfield J.F."/>
        </authorList>
    </citation>
    <scope>NUCLEOTIDE SEQUENCE [LARGE SCALE GENOMIC DNA]</scope>
</reference>
<dbReference type="GO" id="GO:0016881">
    <property type="term" value="F:acid-amino acid ligase activity"/>
    <property type="evidence" value="ECO:0007669"/>
    <property type="project" value="InterPro"/>
</dbReference>
<dbReference type="PANTHER" id="PTHR43024">
    <property type="entry name" value="UDP-N-ACETYLMURAMOYL-TRIPEPTIDE--D-ALANYL-D-ALANINE LIGASE"/>
    <property type="match status" value="1"/>
</dbReference>
<name>A0A1G2LE05_9BACT</name>
<dbReference type="Pfam" id="PF02875">
    <property type="entry name" value="Mur_ligase_C"/>
    <property type="match status" value="1"/>
</dbReference>
<dbReference type="InterPro" id="IPR004101">
    <property type="entry name" value="Mur_ligase_C"/>
</dbReference>